<dbReference type="InterPro" id="IPR043502">
    <property type="entry name" value="DNA/RNA_pol_sf"/>
</dbReference>
<feature type="domain" description="Reverse transcriptase Ty1/copia-type" evidence="1">
    <location>
        <begin position="2"/>
        <end position="82"/>
    </location>
</feature>
<dbReference type="PANTHER" id="PTHR11439:SF492">
    <property type="entry name" value="REVERSE TRANSCRIPTASE TY1_COPIA-TYPE DOMAIN-CONTAINING PROTEIN"/>
    <property type="match status" value="1"/>
</dbReference>
<dbReference type="KEGG" id="nta:107767037"/>
<proteinExistence type="predicted"/>
<dbReference type="STRING" id="4097.A0A1S3XNB4"/>
<dbReference type="PaxDb" id="4097-A0A1S3XNB4"/>
<protein>
    <submittedName>
        <fullName evidence="2">Uncharacterized mitochondrial protein AtMg00810-like</fullName>
    </submittedName>
</protein>
<dbReference type="InterPro" id="IPR013103">
    <property type="entry name" value="RVT_2"/>
</dbReference>
<evidence type="ECO:0000259" key="1">
    <source>
        <dbReference type="Pfam" id="PF07727"/>
    </source>
</evidence>
<dbReference type="PANTHER" id="PTHR11439">
    <property type="entry name" value="GAG-POL-RELATED RETROTRANSPOSON"/>
    <property type="match status" value="1"/>
</dbReference>
<reference evidence="2" key="1">
    <citation type="submission" date="2025-08" db="UniProtKB">
        <authorList>
            <consortium name="RefSeq"/>
        </authorList>
    </citation>
    <scope>IDENTIFICATION</scope>
</reference>
<dbReference type="Pfam" id="PF07727">
    <property type="entry name" value="RVT_2"/>
    <property type="match status" value="1"/>
</dbReference>
<dbReference type="AlphaFoldDB" id="A0A1S3XNB4"/>
<dbReference type="OrthoDB" id="1275983at2759"/>
<name>A0A1S3XNB4_TOBAC</name>
<dbReference type="RefSeq" id="XP_016441436.1">
    <property type="nucleotide sequence ID" value="XM_016585950.1"/>
</dbReference>
<evidence type="ECO:0000313" key="2">
    <source>
        <dbReference type="RefSeq" id="XP_016441436.1"/>
    </source>
</evidence>
<accession>A0A1S3XNB4</accession>
<gene>
    <name evidence="2" type="primary">LOC107767037</name>
</gene>
<dbReference type="SUPFAM" id="SSF56672">
    <property type="entry name" value="DNA/RNA polymerases"/>
    <property type="match status" value="1"/>
</dbReference>
<organism evidence="2">
    <name type="scientific">Nicotiana tabacum</name>
    <name type="common">Common tobacco</name>
    <dbReference type="NCBI Taxonomy" id="4097"/>
    <lineage>
        <taxon>Eukaryota</taxon>
        <taxon>Viridiplantae</taxon>
        <taxon>Streptophyta</taxon>
        <taxon>Embryophyta</taxon>
        <taxon>Tracheophyta</taxon>
        <taxon>Spermatophyta</taxon>
        <taxon>Magnoliopsida</taxon>
        <taxon>eudicotyledons</taxon>
        <taxon>Gunneridae</taxon>
        <taxon>Pentapetalae</taxon>
        <taxon>asterids</taxon>
        <taxon>lamiids</taxon>
        <taxon>Solanales</taxon>
        <taxon>Solanaceae</taxon>
        <taxon>Nicotianoideae</taxon>
        <taxon>Nicotianeae</taxon>
        <taxon>Nicotiana</taxon>
    </lineage>
</organism>
<sequence>MVIILVYVDDFFITGSNDQLITEAKEILHQQFKLKDLDELKYFLGIILRSAIGVVLNQRKYIPELISEMGLSGAKPAITPLETNIKLTSIVYDQATGSTCDSPLKDVSAYQILIGRLMYVTTTRPDISYVIHTLIQFMQHPKKSYREIDLRVVRYLKNAPG</sequence>